<reference evidence="2" key="1">
    <citation type="submission" date="2023-10" db="EMBL/GenBank/DDBJ databases">
        <authorList>
            <person name="Chen Y."/>
            <person name="Shah S."/>
            <person name="Dougan E. K."/>
            <person name="Thang M."/>
            <person name="Chan C."/>
        </authorList>
    </citation>
    <scope>NUCLEOTIDE SEQUENCE [LARGE SCALE GENOMIC DNA]</scope>
</reference>
<keyword evidence="3" id="KW-1185">Reference proteome</keyword>
<organism evidence="2 3">
    <name type="scientific">Prorocentrum cordatum</name>
    <dbReference type="NCBI Taxonomy" id="2364126"/>
    <lineage>
        <taxon>Eukaryota</taxon>
        <taxon>Sar</taxon>
        <taxon>Alveolata</taxon>
        <taxon>Dinophyceae</taxon>
        <taxon>Prorocentrales</taxon>
        <taxon>Prorocentraceae</taxon>
        <taxon>Prorocentrum</taxon>
    </lineage>
</organism>
<feature type="region of interest" description="Disordered" evidence="1">
    <location>
        <begin position="498"/>
        <end position="534"/>
    </location>
</feature>
<accession>A0ABN9TAH9</accession>
<sequence>MDGLPARMPPEREAGTPSAAAPGPPAAGEECVGGDLGARPLAAAAARPGGRGRRVAEPGGGDALRLTPGTGSVGPPSADAAPATCPGGFPSEVYEMWCEWLDIPEESFPLAQVCRLLARGGEVFRSFVQFLARTSEPHRRGGDADDQEALRRSCVAMQALCHSLAGPNVGTGPQGPRVLGFVVYELLAGLQPGCPASSVHICTALQHLLCAHEAEVLAVLLRCHAPFALVRALDRPGCPDLLMALLAGCEPRLLALVPGRALRPLSPASLDQVLQYLRATGFSGLLAALLDQGARLGGARCGSGSGGSARALGESPPPRGGAGSPVVLTPSRGSGRKSPGTPGRPSPGLGGARWPSTPGSVGAWTPQRPPAAAGRGEASPLRSLALPSGSPAREEEAPCFLGLPVEPRVRRRAATPEPGGAALGIGAEPSPPGRRHECAASPSGGGRAPSPREPAPHGTPGGDSASSTDGAEAAGEERGVGVLLEFLSALTECCGSAPEMPRRARRQQRQQAEQPPPQPQGQDGLGEEEQEAAGQRAGARWRLVEMLVVDTALVGHLFRLLRCEASRFESASLLNALLRLAAVAPGPGLGGGPSRALVEALLGQYLARVDALGGLLLRGRGSSAVASVAGQQGRRRRRARRELRLNAYTVREPLGALRVVLVQILAALADLSPERALPAIKPGVWGAIVHWFLAYRCNHIFQAVGSRLLIAVINHGSPRLQQHVLVKLCLIGRVCDLVLAEGSCGDRWQEVHAERREGACARADGSQVAVRKGRHPGGLGAMVPVVSALAARAAASGDQSVAKELGDQIIAKDAPALACRREAPGSENEAPLKAAPAHPRPGGRRPLAERQALHPEPPVAPPERRRPGSRLALAERQAHPPDGPCPFSRAGPGEPVKALPAAVQGCAPPAAVAPCLVSRLLAAAPLWPQVLGSLGIAPGSGGALVAPPFPLVGRPLGAAANS</sequence>
<feature type="compositionally biased region" description="Low complexity" evidence="1">
    <location>
        <begin position="37"/>
        <end position="48"/>
    </location>
</feature>
<protein>
    <submittedName>
        <fullName evidence="2">Uncharacterized protein</fullName>
    </submittedName>
</protein>
<dbReference type="EMBL" id="CAUYUJ010014471">
    <property type="protein sequence ID" value="CAK0841620.1"/>
    <property type="molecule type" value="Genomic_DNA"/>
</dbReference>
<comment type="caution">
    <text evidence="2">The sequence shown here is derived from an EMBL/GenBank/DDBJ whole genome shotgun (WGS) entry which is preliminary data.</text>
</comment>
<feature type="region of interest" description="Disordered" evidence="1">
    <location>
        <begin position="305"/>
        <end position="399"/>
    </location>
</feature>
<gene>
    <name evidence="2" type="ORF">PCOR1329_LOCUS36782</name>
</gene>
<name>A0ABN9TAH9_9DINO</name>
<feature type="compositionally biased region" description="Low complexity" evidence="1">
    <location>
        <begin position="15"/>
        <end position="30"/>
    </location>
</feature>
<feature type="region of interest" description="Disordered" evidence="1">
    <location>
        <begin position="821"/>
        <end position="847"/>
    </location>
</feature>
<evidence type="ECO:0000313" key="3">
    <source>
        <dbReference type="Proteomes" id="UP001189429"/>
    </source>
</evidence>
<proteinExistence type="predicted"/>
<feature type="region of interest" description="Disordered" evidence="1">
    <location>
        <begin position="1"/>
        <end position="82"/>
    </location>
</feature>
<evidence type="ECO:0000313" key="2">
    <source>
        <dbReference type="EMBL" id="CAK0841620.1"/>
    </source>
</evidence>
<dbReference type="Proteomes" id="UP001189429">
    <property type="component" value="Unassembled WGS sequence"/>
</dbReference>
<feature type="region of interest" description="Disordered" evidence="1">
    <location>
        <begin position="412"/>
        <end position="476"/>
    </location>
</feature>
<evidence type="ECO:0000256" key="1">
    <source>
        <dbReference type="SAM" id="MobiDB-lite"/>
    </source>
</evidence>